<gene>
    <name evidence="1" type="ORF">Ami103574_10530</name>
</gene>
<dbReference type="InterPro" id="IPR006439">
    <property type="entry name" value="HAD-SF_hydro_IA"/>
</dbReference>
<dbReference type="SUPFAM" id="SSF56784">
    <property type="entry name" value="HAD-like"/>
    <property type="match status" value="1"/>
</dbReference>
<dbReference type="Pfam" id="PF13419">
    <property type="entry name" value="HAD_2"/>
    <property type="match status" value="1"/>
</dbReference>
<dbReference type="AlphaFoldDB" id="A0A858BXU5"/>
<reference evidence="1 2" key="1">
    <citation type="submission" date="2020-02" db="EMBL/GenBank/DDBJ databases">
        <authorList>
            <person name="Kim Y.B."/>
            <person name="Roh S.W."/>
        </authorList>
    </citation>
    <scope>NUCLEOTIDE SEQUENCE [LARGE SCALE GENOMIC DNA]</scope>
    <source>
        <strain evidence="1 2">DSM 103574</strain>
    </source>
</reference>
<dbReference type="InterPro" id="IPR023214">
    <property type="entry name" value="HAD_sf"/>
</dbReference>
<name>A0A858BXU5_9FIRM</name>
<dbReference type="CDD" id="cd07505">
    <property type="entry name" value="HAD_BPGM-like"/>
    <property type="match status" value="1"/>
</dbReference>
<dbReference type="PANTHER" id="PTHR18901:SF38">
    <property type="entry name" value="PSEUDOURIDINE-5'-PHOSPHATASE"/>
    <property type="match status" value="1"/>
</dbReference>
<dbReference type="Gene3D" id="3.40.50.1000">
    <property type="entry name" value="HAD superfamily/HAD-like"/>
    <property type="match status" value="1"/>
</dbReference>
<dbReference type="EMBL" id="CP048649">
    <property type="protein sequence ID" value="QIB69730.1"/>
    <property type="molecule type" value="Genomic_DNA"/>
</dbReference>
<dbReference type="NCBIfam" id="TIGR01509">
    <property type="entry name" value="HAD-SF-IA-v3"/>
    <property type="match status" value="1"/>
</dbReference>
<organism evidence="1 2">
    <name type="scientific">Aminipila butyrica</name>
    <dbReference type="NCBI Taxonomy" id="433296"/>
    <lineage>
        <taxon>Bacteria</taxon>
        <taxon>Bacillati</taxon>
        <taxon>Bacillota</taxon>
        <taxon>Clostridia</taxon>
        <taxon>Peptostreptococcales</taxon>
        <taxon>Anaerovoracaceae</taxon>
        <taxon>Aminipila</taxon>
    </lineage>
</organism>
<dbReference type="SFLD" id="SFLDS00003">
    <property type="entry name" value="Haloacid_Dehalogenase"/>
    <property type="match status" value="1"/>
</dbReference>
<dbReference type="GO" id="GO:0016791">
    <property type="term" value="F:phosphatase activity"/>
    <property type="evidence" value="ECO:0007669"/>
    <property type="project" value="TreeGrafter"/>
</dbReference>
<dbReference type="PANTHER" id="PTHR18901">
    <property type="entry name" value="2-DEOXYGLUCOSE-6-PHOSPHATE PHOSPHATASE 2"/>
    <property type="match status" value="1"/>
</dbReference>
<dbReference type="InterPro" id="IPR036412">
    <property type="entry name" value="HAD-like_sf"/>
</dbReference>
<keyword evidence="2" id="KW-1185">Reference proteome</keyword>
<evidence type="ECO:0000313" key="2">
    <source>
        <dbReference type="Proteomes" id="UP000466848"/>
    </source>
</evidence>
<dbReference type="RefSeq" id="WP_163066970.1">
    <property type="nucleotide sequence ID" value="NZ_CP048649.1"/>
</dbReference>
<evidence type="ECO:0000313" key="1">
    <source>
        <dbReference type="EMBL" id="QIB69730.1"/>
    </source>
</evidence>
<dbReference type="SFLD" id="SFLDG01129">
    <property type="entry name" value="C1.5:_HAD__Beta-PGM__Phosphata"/>
    <property type="match status" value="1"/>
</dbReference>
<protein>
    <submittedName>
        <fullName evidence="1">HAD family phosphatase</fullName>
    </submittedName>
</protein>
<dbReference type="InterPro" id="IPR041492">
    <property type="entry name" value="HAD_2"/>
</dbReference>
<dbReference type="InterPro" id="IPR023198">
    <property type="entry name" value="PGP-like_dom2"/>
</dbReference>
<dbReference type="KEGG" id="abut:Ami103574_10530"/>
<proteinExistence type="predicted"/>
<accession>A0A858BXU5</accession>
<dbReference type="Gene3D" id="1.10.150.240">
    <property type="entry name" value="Putative phosphatase, domain 2"/>
    <property type="match status" value="1"/>
</dbReference>
<dbReference type="Proteomes" id="UP000466848">
    <property type="component" value="Chromosome"/>
</dbReference>
<sequence>MKMKGAIFDLDGTLLESMEMWDHLGEAYLRAQGIVPKEGLSDRLKWMTLRQAAAHFQSQYQLAQTVAEIEKEINASIETFYRYQVLPKDGADELLRQFYSRGIKMCVVTATDQYLVKAAFSRLGWLGYFQGIITCGDVGLGKDQGDIFEYALRVLKTEKEYTPVFEDAIHAVKTAKTAGFPVIAVQDKSFAKYENQLRETADTYICSLREMGACFD</sequence>